<dbReference type="SUPFAM" id="SSF51735">
    <property type="entry name" value="NAD(P)-binding Rossmann-fold domains"/>
    <property type="match status" value="1"/>
</dbReference>
<name>M7T059_EUTLA</name>
<dbReference type="GO" id="GO:0016646">
    <property type="term" value="F:oxidoreductase activity, acting on the CH-NH group of donors, NAD or NADP as acceptor"/>
    <property type="evidence" value="ECO:0007669"/>
    <property type="project" value="TreeGrafter"/>
</dbReference>
<dbReference type="OMA" id="EHDKFSV"/>
<dbReference type="STRING" id="1287681.M7T059"/>
<reference evidence="4" key="1">
    <citation type="journal article" date="2013" name="Genome Announc.">
        <title>Draft genome sequence of the grapevine dieback fungus Eutypa lata UCR-EL1.</title>
        <authorList>
            <person name="Blanco-Ulate B."/>
            <person name="Rolshausen P.E."/>
            <person name="Cantu D."/>
        </authorList>
    </citation>
    <scope>NUCLEOTIDE SEQUENCE [LARGE SCALE GENOMIC DNA]</scope>
    <source>
        <strain evidence="4">UCR-EL1</strain>
    </source>
</reference>
<dbReference type="PANTHER" id="PTHR43355">
    <property type="entry name" value="FLAVIN REDUCTASE (NADPH)"/>
    <property type="match status" value="1"/>
</dbReference>
<evidence type="ECO:0000259" key="2">
    <source>
        <dbReference type="Pfam" id="PF13460"/>
    </source>
</evidence>
<organism evidence="3 4">
    <name type="scientific">Eutypa lata (strain UCR-EL1)</name>
    <name type="common">Grapevine dieback disease fungus</name>
    <name type="synonym">Eutypa armeniacae</name>
    <dbReference type="NCBI Taxonomy" id="1287681"/>
    <lineage>
        <taxon>Eukaryota</taxon>
        <taxon>Fungi</taxon>
        <taxon>Dikarya</taxon>
        <taxon>Ascomycota</taxon>
        <taxon>Pezizomycotina</taxon>
        <taxon>Sordariomycetes</taxon>
        <taxon>Xylariomycetidae</taxon>
        <taxon>Xylariales</taxon>
        <taxon>Diatrypaceae</taxon>
        <taxon>Eutypa</taxon>
    </lineage>
</organism>
<accession>M7T059</accession>
<evidence type="ECO:0000256" key="1">
    <source>
        <dbReference type="ARBA" id="ARBA00038376"/>
    </source>
</evidence>
<dbReference type="Gene3D" id="3.40.50.720">
    <property type="entry name" value="NAD(P)-binding Rossmann-like Domain"/>
    <property type="match status" value="1"/>
</dbReference>
<dbReference type="KEGG" id="ela:UCREL1_9829"/>
<sequence>MPGEKILVFGGSGPAGICLLRELLFRNHPTIAYVRNPSKIPAELSANPLLEVIKGEIDDVAALSSAVSKSSMVISLLGPNISDKIDGSIFAAFYARLFPLLREHGVRRIMAMSTPSAGQPEDGFHLLATLMVWAVRLFAGTAYNAVRGIARTFQEQGKDLDWTVYRIAMIPGNPDEASWRRDRDEAGAGVHVGYVGDGTWGFSTNRSVLARWLVDAAEDEEGMRKWVGKLPAVCGLPGSKSKTA</sequence>
<keyword evidence="4" id="KW-1185">Reference proteome</keyword>
<comment type="similarity">
    <text evidence="1">Belongs to the avfA family.</text>
</comment>
<protein>
    <submittedName>
        <fullName evidence="3">Putative family protein</fullName>
    </submittedName>
</protein>
<dbReference type="eggNOG" id="ENOG502QRBH">
    <property type="taxonomic scope" value="Eukaryota"/>
</dbReference>
<dbReference type="HOGENOM" id="CLU_025711_4_3_1"/>
<dbReference type="EMBL" id="KB707256">
    <property type="protein sequence ID" value="EMR63226.1"/>
    <property type="molecule type" value="Genomic_DNA"/>
</dbReference>
<evidence type="ECO:0000313" key="4">
    <source>
        <dbReference type="Proteomes" id="UP000012174"/>
    </source>
</evidence>
<evidence type="ECO:0000313" key="3">
    <source>
        <dbReference type="EMBL" id="EMR63226.1"/>
    </source>
</evidence>
<dbReference type="AlphaFoldDB" id="M7T059"/>
<dbReference type="OrthoDB" id="10254221at2759"/>
<feature type="domain" description="NAD(P)-binding" evidence="2">
    <location>
        <begin position="10"/>
        <end position="219"/>
    </location>
</feature>
<dbReference type="InterPro" id="IPR051606">
    <property type="entry name" value="Polyketide_Oxido-like"/>
</dbReference>
<proteinExistence type="inferred from homology"/>
<dbReference type="InterPro" id="IPR016040">
    <property type="entry name" value="NAD(P)-bd_dom"/>
</dbReference>
<dbReference type="Proteomes" id="UP000012174">
    <property type="component" value="Unassembled WGS sequence"/>
</dbReference>
<dbReference type="Pfam" id="PF13460">
    <property type="entry name" value="NAD_binding_10"/>
    <property type="match status" value="1"/>
</dbReference>
<dbReference type="InterPro" id="IPR036291">
    <property type="entry name" value="NAD(P)-bd_dom_sf"/>
</dbReference>
<gene>
    <name evidence="3" type="ORF">UCREL1_9829</name>
</gene>
<dbReference type="PANTHER" id="PTHR43355:SF2">
    <property type="entry name" value="FLAVIN REDUCTASE (NADPH)"/>
    <property type="match status" value="1"/>
</dbReference>